<reference evidence="1" key="2">
    <citation type="submission" date="2011-10" db="EMBL/GenBank/DDBJ databases">
        <authorList>
            <person name="MIPS"/>
        </authorList>
    </citation>
    <scope>NUCLEOTIDE SEQUENCE</scope>
</reference>
<keyword evidence="1" id="KW-0496">Mitochondrion</keyword>
<proteinExistence type="predicted"/>
<name>I7I430_CLAPU</name>
<evidence type="ECO:0000313" key="1">
    <source>
        <dbReference type="EMBL" id="CCE35431.1"/>
    </source>
</evidence>
<sequence>MKKTNNKLRALKSVNSAYNREWKVTVYQHRTRSEATNLPISLEKLNKLIKSYMRLRASRVICNGRNGKYNINIRRRRILLRQTYVSDAEIKLNNNKAKITLYLVDREREVLAKKYLKLKKIFSTLMLDRYNKFYHGTMRMLSPIFSLQSLQLRKELQSIGFPQSFAFIKEFIKLKNLYLKKVWSVLISRSLYKSLNSLREIELNYTLNQNKLNNNTMLLKLSKMIEKLLAIGRNKKYFIEYNIVKLKSIAYNTDLFTQALALKLKKTRINRIKSMLSLINRAYIPQIDSPDSEMSRDLMQETRTKDELALPLATTNSKNEIHNSVYSNIGYKNISGIRIEVSGRLTKRYRADKSVSTIKYKGGLMNIDSTLKDIKSIKFRGNANTNISYSITKSKRRIGAFAVKGWLAGK</sequence>
<gene>
    <name evidence="1" type="ORF">cpurp_mito_RPS</name>
</gene>
<geneLocation type="mitochondrion" evidence="1"/>
<dbReference type="AlphaFoldDB" id="I7I430"/>
<dbReference type="EMBL" id="FO082257">
    <property type="protein sequence ID" value="CCE35431.1"/>
    <property type="molecule type" value="Genomic_DNA"/>
</dbReference>
<organism evidence="1">
    <name type="scientific">Claviceps purpurea</name>
    <name type="common">Ergot fungus</name>
    <name type="synonym">Sphacelia segetum</name>
    <dbReference type="NCBI Taxonomy" id="5111"/>
    <lineage>
        <taxon>Eukaryota</taxon>
        <taxon>Fungi</taxon>
        <taxon>Dikarya</taxon>
        <taxon>Ascomycota</taxon>
        <taxon>Pezizomycotina</taxon>
        <taxon>Sordariomycetes</taxon>
        <taxon>Hypocreomycetidae</taxon>
        <taxon>Hypocreales</taxon>
        <taxon>Clavicipitaceae</taxon>
        <taxon>Claviceps</taxon>
    </lineage>
</organism>
<reference evidence="1" key="1">
    <citation type="journal article" date="2011" name="Science">
        <title>Chemical engineering by plant symbionts: A 12 genome comparison reveals dynamic alkaloid loci.</title>
        <authorList>
            <person name="Schardl C.L."/>
            <person name="Hesse U."/>
            <person name="Young C.A."/>
            <person name="Jaromczyk J.W."/>
            <person name="Farman M.L."/>
            <person name="Tudzynski P."/>
            <person name="Amyotte S.G."/>
            <person name="An Z."/>
            <person name="Andreeva K."/>
            <person name="Arnaoudova E.G."/>
            <person name="Bullock C.T."/>
            <person name="Calie P."/>
            <person name="Charlton N."/>
            <person name="Fleetwood D.J."/>
            <person name="Florea S."/>
            <person name="Guldener U."/>
            <person name="Harris D.R."/>
            <person name="Haws D.C."/>
            <person name="Jaromczyk J."/>
            <person name="Johnson R.D."/>
            <person name="Khan A.K."/>
            <person name="Liu J."/>
            <person name="Liu M."/>
            <person name="Mace W."/>
            <person name="Machado C."/>
            <person name="Moore N."/>
            <person name="Nagabhyru P."/>
            <person name="Oeser B."/>
            <person name="Pan J."/>
            <person name="Panaccione D.G."/>
            <person name="Schmid J."/>
            <person name="Schweri K.K."/>
            <person name="Scott B."/>
            <person name="Sugawara K."/>
            <person name="Takach J."/>
            <person name="Voisey C.R."/>
            <person name="Webb J.S."/>
            <person name="Wilson E.V."/>
            <person name="Wiseman J."/>
            <person name="Zeng Z."/>
            <person name="Cox M."/>
            <person name="Dinkins R.D."/>
            <person name="Glenn A.E."/>
            <person name="Gordon A."/>
            <person name="Hollin W."/>
            <person name="Leistner E."/>
            <person name="Leuchtmann A."/>
            <person name="Li C."/>
            <person name="Liu J."/>
            <person name="O'Sullivan D."/>
            <person name="Steiner U."/>
            <person name="Tanaka E."/>
            <person name="Yoshida R."/>
        </authorList>
    </citation>
    <scope>NUCLEOTIDE SEQUENCE</scope>
</reference>
<protein>
    <submittedName>
        <fullName evidence="1">Related to rps protein</fullName>
    </submittedName>
</protein>
<accession>I7I430</accession>